<keyword evidence="3" id="KW-1185">Reference proteome</keyword>
<dbReference type="AlphaFoldDB" id="A0A9W7CBE7"/>
<evidence type="ECO:0000313" key="2">
    <source>
        <dbReference type="EMBL" id="GMI03111.1"/>
    </source>
</evidence>
<dbReference type="Pfam" id="PF01987">
    <property type="entry name" value="AIM24"/>
    <property type="match status" value="1"/>
</dbReference>
<accession>A0A9W7CBE7</accession>
<proteinExistence type="predicted"/>
<sequence length="266" mass="27692">MSLWAGFELWVPPSAPDNDGLPRFEIIGTTAQIVQFPLQPGQAITGEPGSMCYMNNGCRLQIKSGGLMSMLGSAMGGESPWKCIYTNKTQQPGYVAMTTDIPGVMVPIDMSQIDGTLRCKRGAWVCSTGDNETETLAGFNPAESMAGQCCGGLSFILQELKGGEWSFLSAMGTVITRELSPGEEIIVDTNSILAMTGSISVDVRQVGDCGAMCCAGEGAFNTVLTGPGKVWLQSMPIEKLRALFPAPSKNEGGGAGGGDGDGGGGE</sequence>
<name>A0A9W7CBE7_9STRA</name>
<evidence type="ECO:0000313" key="3">
    <source>
        <dbReference type="Proteomes" id="UP001165082"/>
    </source>
</evidence>
<dbReference type="OrthoDB" id="1705416at2759"/>
<reference evidence="2" key="1">
    <citation type="submission" date="2022-07" db="EMBL/GenBank/DDBJ databases">
        <title>Genome analysis of Parmales, a sister group of diatoms, reveals the evolutionary specialization of diatoms from phago-mixotrophs to photoautotrophs.</title>
        <authorList>
            <person name="Ban H."/>
            <person name="Sato S."/>
            <person name="Yoshikawa S."/>
            <person name="Kazumasa Y."/>
            <person name="Nakamura Y."/>
            <person name="Ichinomiya M."/>
            <person name="Saitoh K."/>
            <person name="Sato N."/>
            <person name="Blanc-Mathieu R."/>
            <person name="Endo H."/>
            <person name="Kuwata A."/>
            <person name="Ogata H."/>
        </authorList>
    </citation>
    <scope>NUCLEOTIDE SEQUENCE</scope>
</reference>
<feature type="compositionally biased region" description="Gly residues" evidence="1">
    <location>
        <begin position="251"/>
        <end position="266"/>
    </location>
</feature>
<feature type="region of interest" description="Disordered" evidence="1">
    <location>
        <begin position="245"/>
        <end position="266"/>
    </location>
</feature>
<protein>
    <recommendedName>
        <fullName evidence="4">Altered inheritance of mitochondria protein 24, mitochondrial</fullName>
    </recommendedName>
</protein>
<dbReference type="InterPro" id="IPR002838">
    <property type="entry name" value="AIM24"/>
</dbReference>
<dbReference type="Gene3D" id="3.60.160.10">
    <property type="entry name" value="Mitochondrial biogenesis AIM24"/>
    <property type="match status" value="1"/>
</dbReference>
<dbReference type="InterPro" id="IPR016031">
    <property type="entry name" value="Trp_RNA-bd_attenuator-like_dom"/>
</dbReference>
<dbReference type="PANTHER" id="PTHR43657:SF1">
    <property type="entry name" value="ALTERED INHERITANCE OF MITOCHONDRIA PROTEIN 24, MITOCHONDRIAL"/>
    <property type="match status" value="1"/>
</dbReference>
<comment type="caution">
    <text evidence="2">The sequence shown here is derived from an EMBL/GenBank/DDBJ whole genome shotgun (WGS) entry which is preliminary data.</text>
</comment>
<evidence type="ECO:0008006" key="4">
    <source>
        <dbReference type="Google" id="ProtNLM"/>
    </source>
</evidence>
<gene>
    <name evidence="2" type="ORF">TrRE_jg5839</name>
</gene>
<organism evidence="2 3">
    <name type="scientific">Triparma retinervis</name>
    <dbReference type="NCBI Taxonomy" id="2557542"/>
    <lineage>
        <taxon>Eukaryota</taxon>
        <taxon>Sar</taxon>
        <taxon>Stramenopiles</taxon>
        <taxon>Ochrophyta</taxon>
        <taxon>Bolidophyceae</taxon>
        <taxon>Parmales</taxon>
        <taxon>Triparmaceae</taxon>
        <taxon>Triparma</taxon>
    </lineage>
</organism>
<evidence type="ECO:0000256" key="1">
    <source>
        <dbReference type="SAM" id="MobiDB-lite"/>
    </source>
</evidence>
<dbReference type="InterPro" id="IPR036983">
    <property type="entry name" value="AIM24_sf"/>
</dbReference>
<dbReference type="EMBL" id="BRXZ01000018">
    <property type="protein sequence ID" value="GMI03111.1"/>
    <property type="molecule type" value="Genomic_DNA"/>
</dbReference>
<dbReference type="PANTHER" id="PTHR43657">
    <property type="entry name" value="TRYPTOPHAN RNA-BINDING ATTENUATOR PROTEIN-LIKE PROTEIN"/>
    <property type="match status" value="1"/>
</dbReference>
<dbReference type="Proteomes" id="UP001165082">
    <property type="component" value="Unassembled WGS sequence"/>
</dbReference>
<dbReference type="SUPFAM" id="SSF51219">
    <property type="entry name" value="TRAP-like"/>
    <property type="match status" value="1"/>
</dbReference>